<reference evidence="1" key="1">
    <citation type="submission" date="2022-03" db="EMBL/GenBank/DDBJ databases">
        <title>Genomic analyses of argali, domestic sheep and their hybrids provide insights into chromosomal evolution, heterosis and genetic basis of agronomic traits.</title>
        <authorList>
            <person name="Li M."/>
        </authorList>
    </citation>
    <scope>NUCLEOTIDE SEQUENCE</scope>
    <source>
        <strain evidence="1">F1 hybrid</strain>
    </source>
</reference>
<comment type="caution">
    <text evidence="1">The sequence shown here is derived from an EMBL/GenBank/DDBJ whole genome shotgun (WGS) entry which is preliminary data.</text>
</comment>
<evidence type="ECO:0000313" key="1">
    <source>
        <dbReference type="EMBL" id="KAI4554631.1"/>
    </source>
</evidence>
<sequence>MDAAVTEDFQQILPIEQLRSTHASNDYVDRPPVPCKQALSSPSLIVQTHKSDWSLATMPTALPRSLSQCHQLQPLPQHLSQSSIASSMSHSTTASDQRLLASITPSPSGQSIIRTQPGTGAHPKADGALKGEAEQSAMHPSEHLFICEECGRCKCVLCTAARPLPACWLCNQRCLCSAESLLDYGTCLCCVKGLFYHCSTDDEDNCADEPCSCGPGSCFVRWAAMSLISLFLPCLCCYLPTRGCLHLCQQGYDSLRRPGCRLPWSILSWMDGWMLIEAMAILFAVVARGTTILAKHAWCGGNFLEVTEQILAKIPSENNKLTYSHGNYLFHYICQDRIVYLCITDDDFERSRAFNFLNEIKKRFQTTYGSRAQTALPYAMNSEFSSVLAAQLKHHSENKGLDKVMETQAQVDELKGIMVRNIDLVAQRGERLELLIDKTENLVDSSVTFKTTSRNLARAMCMKNLKLTIIIIIISVFGFFPWNKNVELNKDKPFHPLNIIGVEKKDAYVLYDLIQVLALFSHHSSLKCHGLWDEDDIMDSGSEKVDLGNEFSLSHGKKASSNLLKSINLAMSMDAVHMAFPEQLATVWRKCSSSGSQTSQGSGFSSNRSKRAKTSILQKVSEIWWLVTGPHEKKCGSLCSLTVTGATVPIQASVLGLQPSLNGQRGPLQ</sequence>
<proteinExistence type="predicted"/>
<dbReference type="EMBL" id="CM043025">
    <property type="protein sequence ID" value="KAI4554631.1"/>
    <property type="molecule type" value="Genomic_DNA"/>
</dbReference>
<organism evidence="1 2">
    <name type="scientific">Ovis ammon polii x Ovis aries</name>
    <dbReference type="NCBI Taxonomy" id="2918886"/>
    <lineage>
        <taxon>Eukaryota</taxon>
        <taxon>Metazoa</taxon>
        <taxon>Chordata</taxon>
        <taxon>Craniata</taxon>
        <taxon>Vertebrata</taxon>
        <taxon>Euteleostomi</taxon>
        <taxon>Mammalia</taxon>
        <taxon>Eutheria</taxon>
        <taxon>Laurasiatheria</taxon>
        <taxon>Artiodactyla</taxon>
        <taxon>Ruminantia</taxon>
        <taxon>Pecora</taxon>
        <taxon>Bovidae</taxon>
        <taxon>Caprinae</taxon>
        <taxon>Ovis</taxon>
    </lineage>
</organism>
<protein>
    <submittedName>
        <fullName evidence="1">Uncharacterized protein</fullName>
    </submittedName>
</protein>
<name>A0ACB9U100_9CETA</name>
<gene>
    <name evidence="1" type="ORF">MJG53_019930</name>
</gene>
<evidence type="ECO:0000313" key="2">
    <source>
        <dbReference type="Proteomes" id="UP001057279"/>
    </source>
</evidence>
<accession>A0ACB9U100</accession>
<keyword evidence="2" id="KW-1185">Reference proteome</keyword>
<dbReference type="Proteomes" id="UP001057279">
    <property type="component" value="Chromosome X"/>
</dbReference>